<accession>A0A086IZ28</accession>
<sequence length="147" mass="16787">MTEKYAPKTKAPSKDNCVYDRLFKPTSTVTRIDTMTLMKSTEQIMSMYKVFPFANSTELPAYASVLRYSREAKEFSTYQLKDYSNSVKCVILSLFCCLPYDPAEGSYGTEHIGDVSPNLKEFFYLENQPFDTTKAKSRWSGAKSLQT</sequence>
<gene>
    <name evidence="1" type="ORF">NESG_02366</name>
</gene>
<keyword evidence="2" id="KW-1185">Reference proteome</keyword>
<dbReference type="RefSeq" id="XP_052903701.1">
    <property type="nucleotide sequence ID" value="XM_053049970.1"/>
</dbReference>
<comment type="caution">
    <text evidence="1">The sequence shown here is derived from an EMBL/GenBank/DDBJ whole genome shotgun (WGS) entry which is preliminary data.</text>
</comment>
<evidence type="ECO:0000313" key="1">
    <source>
        <dbReference type="EMBL" id="KFG25146.1"/>
    </source>
</evidence>
<dbReference type="HOGENOM" id="CLU_1768592_0_0_1"/>
<protein>
    <submittedName>
        <fullName evidence="1">Uncharacterized protein</fullName>
    </submittedName>
</protein>
<organism evidence="1 2">
    <name type="scientific">Nematocida ausubeli (strain ATCC PRA-371 / ERTm2)</name>
    <name type="common">Nematode killer fungus</name>
    <dbReference type="NCBI Taxonomy" id="1913371"/>
    <lineage>
        <taxon>Eukaryota</taxon>
        <taxon>Fungi</taxon>
        <taxon>Fungi incertae sedis</taxon>
        <taxon>Microsporidia</taxon>
        <taxon>Nematocida</taxon>
    </lineage>
</organism>
<name>A0A086IZ28_NEMA1</name>
<dbReference type="EMBL" id="AKIJ01000006">
    <property type="protein sequence ID" value="KFG25146.1"/>
    <property type="molecule type" value="Genomic_DNA"/>
</dbReference>
<reference evidence="1 2" key="1">
    <citation type="journal article" date="2014" name="Genome Announc.">
        <title>Genome Sequence of the Microsporidian Species Nematocida sp1 Strain ERTm6 (ATCC PRA-372).</title>
        <authorList>
            <person name="Bakowski M.A."/>
            <person name="Priest M."/>
            <person name="Young S."/>
            <person name="Cuomo C.A."/>
            <person name="Troemel E.R."/>
        </authorList>
    </citation>
    <scope>NUCLEOTIDE SEQUENCE [LARGE SCALE GENOMIC DNA]</scope>
    <source>
        <strain evidence="1 2">ERTm6</strain>
    </source>
</reference>
<proteinExistence type="predicted"/>
<dbReference type="Proteomes" id="UP000054524">
    <property type="component" value="Unassembled WGS sequence"/>
</dbReference>
<evidence type="ECO:0000313" key="2">
    <source>
        <dbReference type="Proteomes" id="UP000054524"/>
    </source>
</evidence>
<dbReference type="GeneID" id="77677339"/>
<dbReference type="AlphaFoldDB" id="A0A086IZ28"/>